<accession>A0A8J2XQE3</accession>
<keyword evidence="1" id="KW-0732">Signal</keyword>
<evidence type="ECO:0008006" key="4">
    <source>
        <dbReference type="Google" id="ProtNLM"/>
    </source>
</evidence>
<dbReference type="Proteomes" id="UP000607559">
    <property type="component" value="Unassembled WGS sequence"/>
</dbReference>
<proteinExistence type="predicted"/>
<feature type="signal peptide" evidence="1">
    <location>
        <begin position="1"/>
        <end position="23"/>
    </location>
</feature>
<feature type="chain" id="PRO_5035202940" description="DUF4331 domain-containing protein" evidence="1">
    <location>
        <begin position="24"/>
        <end position="226"/>
    </location>
</feature>
<evidence type="ECO:0000313" key="3">
    <source>
        <dbReference type="Proteomes" id="UP000607559"/>
    </source>
</evidence>
<comment type="caution">
    <text evidence="2">The sequence shown here is derived from an EMBL/GenBank/DDBJ whole genome shotgun (WGS) entry which is preliminary data.</text>
</comment>
<sequence>MKRKKIVLMVACAVLTVSGILYAADHMDAPAVKGQPTDITDLYVFQGKNTDNLVFVGNSQGLLAPSATGAASFNPNTLIQFKIDNDGDNAEDLVIQAIYKDGKVDFFGLTHPSFTGLRTKIEEGHFLGSVDVTPYGAGTPIVATGKDGIKFFAGPRDDPFFFDLDQFHKIVGGMATSFNNPGHDTFAGTNVLSIVVEVPKSLLHPQNGKINVWLTTSTAETTPKQS</sequence>
<gene>
    <name evidence="2" type="ORF">GCM10011511_04410</name>
</gene>
<dbReference type="Pfam" id="PF14224">
    <property type="entry name" value="DUF4331"/>
    <property type="match status" value="2"/>
</dbReference>
<dbReference type="EMBL" id="BMJC01000001">
    <property type="protein sequence ID" value="GGA84488.1"/>
    <property type="molecule type" value="Genomic_DNA"/>
</dbReference>
<dbReference type="InterPro" id="IPR025566">
    <property type="entry name" value="DUF4331"/>
</dbReference>
<reference evidence="2" key="1">
    <citation type="journal article" date="2014" name="Int. J. Syst. Evol. Microbiol.">
        <title>Complete genome sequence of Corynebacterium casei LMG S-19264T (=DSM 44701T), isolated from a smear-ripened cheese.</title>
        <authorList>
            <consortium name="US DOE Joint Genome Institute (JGI-PGF)"/>
            <person name="Walter F."/>
            <person name="Albersmeier A."/>
            <person name="Kalinowski J."/>
            <person name="Ruckert C."/>
        </authorList>
    </citation>
    <scope>NUCLEOTIDE SEQUENCE</scope>
    <source>
        <strain evidence="2">CGMCC 1.15448</strain>
    </source>
</reference>
<keyword evidence="3" id="KW-1185">Reference proteome</keyword>
<organism evidence="2 3">
    <name type="scientific">Puia dinghuensis</name>
    <dbReference type="NCBI Taxonomy" id="1792502"/>
    <lineage>
        <taxon>Bacteria</taxon>
        <taxon>Pseudomonadati</taxon>
        <taxon>Bacteroidota</taxon>
        <taxon>Chitinophagia</taxon>
        <taxon>Chitinophagales</taxon>
        <taxon>Chitinophagaceae</taxon>
        <taxon>Puia</taxon>
    </lineage>
</organism>
<name>A0A8J2XQE3_9BACT</name>
<protein>
    <recommendedName>
        <fullName evidence="4">DUF4331 domain-containing protein</fullName>
    </recommendedName>
</protein>
<dbReference type="AlphaFoldDB" id="A0A8J2XQE3"/>
<evidence type="ECO:0000313" key="2">
    <source>
        <dbReference type="EMBL" id="GGA84488.1"/>
    </source>
</evidence>
<dbReference type="RefSeq" id="WP_188928072.1">
    <property type="nucleotide sequence ID" value="NZ_BMJC01000001.1"/>
</dbReference>
<reference evidence="2" key="2">
    <citation type="submission" date="2020-09" db="EMBL/GenBank/DDBJ databases">
        <authorList>
            <person name="Sun Q."/>
            <person name="Zhou Y."/>
        </authorList>
    </citation>
    <scope>NUCLEOTIDE SEQUENCE</scope>
    <source>
        <strain evidence="2">CGMCC 1.15448</strain>
    </source>
</reference>
<evidence type="ECO:0000256" key="1">
    <source>
        <dbReference type="SAM" id="SignalP"/>
    </source>
</evidence>